<dbReference type="Pfam" id="PF00034">
    <property type="entry name" value="Cytochrom_C"/>
    <property type="match status" value="1"/>
</dbReference>
<feature type="domain" description="Cytochrome c" evidence="6">
    <location>
        <begin position="734"/>
        <end position="872"/>
    </location>
</feature>
<dbReference type="InterPro" id="IPR011042">
    <property type="entry name" value="6-blade_b-propeller_TolB-like"/>
</dbReference>
<reference evidence="8" key="1">
    <citation type="submission" date="2021-03" db="EMBL/GenBank/DDBJ databases">
        <title>Assistant Professor.</title>
        <authorList>
            <person name="Huq M.A."/>
        </authorList>
    </citation>
    <scope>NUCLEOTIDE SEQUENCE [LARGE SCALE GENOMIC DNA]</scope>
    <source>
        <strain evidence="8">MAH-28</strain>
    </source>
</reference>
<keyword evidence="1 4" id="KW-0349">Heme</keyword>
<dbReference type="InterPro" id="IPR011041">
    <property type="entry name" value="Quinoprot_gluc/sorb_DH_b-prop"/>
</dbReference>
<feature type="chain" id="PRO_5046858048" evidence="5">
    <location>
        <begin position="20"/>
        <end position="888"/>
    </location>
</feature>
<dbReference type="NCBIfam" id="TIGR02603">
    <property type="entry name" value="CxxCH_TIGR02603"/>
    <property type="match status" value="1"/>
</dbReference>
<dbReference type="RefSeq" id="WP_209147884.1">
    <property type="nucleotide sequence ID" value="NZ_JAGHKP010000004.1"/>
</dbReference>
<dbReference type="InterPro" id="IPR013427">
    <property type="entry name" value="Haem-bd_dom_put"/>
</dbReference>
<organism evidence="7 8">
    <name type="scientific">Chitinophaga chungangae</name>
    <dbReference type="NCBI Taxonomy" id="2821488"/>
    <lineage>
        <taxon>Bacteria</taxon>
        <taxon>Pseudomonadati</taxon>
        <taxon>Bacteroidota</taxon>
        <taxon>Chitinophagia</taxon>
        <taxon>Chitinophagales</taxon>
        <taxon>Chitinophagaceae</taxon>
        <taxon>Chitinophaga</taxon>
    </lineage>
</organism>
<evidence type="ECO:0000313" key="7">
    <source>
        <dbReference type="EMBL" id="MBO9154770.1"/>
    </source>
</evidence>
<dbReference type="PROSITE" id="PS51257">
    <property type="entry name" value="PROKAR_LIPOPROTEIN"/>
    <property type="match status" value="1"/>
</dbReference>
<evidence type="ECO:0000256" key="2">
    <source>
        <dbReference type="ARBA" id="ARBA00022723"/>
    </source>
</evidence>
<dbReference type="Gene3D" id="2.120.10.30">
    <property type="entry name" value="TolB, C-terminal domain"/>
    <property type="match status" value="1"/>
</dbReference>
<dbReference type="PROSITE" id="PS51007">
    <property type="entry name" value="CYTC"/>
    <property type="match status" value="1"/>
</dbReference>
<evidence type="ECO:0000256" key="5">
    <source>
        <dbReference type="SAM" id="SignalP"/>
    </source>
</evidence>
<evidence type="ECO:0000256" key="1">
    <source>
        <dbReference type="ARBA" id="ARBA00022617"/>
    </source>
</evidence>
<dbReference type="PANTHER" id="PTHR33546">
    <property type="entry name" value="LARGE, MULTIFUNCTIONAL SECRETED PROTEIN-RELATED"/>
    <property type="match status" value="1"/>
</dbReference>
<accession>A0ABS3YJB9</accession>
<comment type="caution">
    <text evidence="7">The sequence shown here is derived from an EMBL/GenBank/DDBJ whole genome shotgun (WGS) entry which is preliminary data.</text>
</comment>
<keyword evidence="5" id="KW-0732">Signal</keyword>
<dbReference type="Gene3D" id="1.10.760.10">
    <property type="entry name" value="Cytochrome c-like domain"/>
    <property type="match status" value="1"/>
</dbReference>
<dbReference type="PANTHER" id="PTHR33546:SF1">
    <property type="entry name" value="LARGE, MULTIFUNCTIONAL SECRETED PROTEIN"/>
    <property type="match status" value="1"/>
</dbReference>
<dbReference type="Proteomes" id="UP000679126">
    <property type="component" value="Unassembled WGS sequence"/>
</dbReference>
<keyword evidence="2 4" id="KW-0479">Metal-binding</keyword>
<feature type="signal peptide" evidence="5">
    <location>
        <begin position="1"/>
        <end position="19"/>
    </location>
</feature>
<evidence type="ECO:0000313" key="8">
    <source>
        <dbReference type="Proteomes" id="UP000679126"/>
    </source>
</evidence>
<name>A0ABS3YJB9_9BACT</name>
<keyword evidence="3 4" id="KW-0408">Iron</keyword>
<evidence type="ECO:0000259" key="6">
    <source>
        <dbReference type="PROSITE" id="PS51007"/>
    </source>
</evidence>
<proteinExistence type="predicted"/>
<protein>
    <submittedName>
        <fullName evidence="7">C-type cytochrome</fullName>
    </submittedName>
</protein>
<sequence length="888" mass="98383">MHVKTKLFILFAAVMSAAACNNNQTAERKLTGNPKIDKLKLPDNFNVDHLYSPGDNKEGSWVAMTFDPKGRMIVSDQFGFLYRLQLPAIGDTTTKIQIEKLKIGADTSSKVTMGYAQGLLYAFNSLYVMVNHNKDDKFDKGSGLYRLQDKDGDDNFETITLLRELEGEGEHGPHSIVFAPDKQSLYVIAGNFTRQPETSTFRIRTMDSTDNLLPMIKDPNGHDQISHARGGWIAHIDSTGSSWDIVASGFRNPFDMAFNDAGELFTYDSDMEWDFGMPWYRPTRICHVTSGAEFGWRHGTGKWNPSFPDNLPAILNIGQGSPTNVVYGGTAHFPDKYKKAVFAFDWSFGIIYAVHLEPKGASYSAKAEEFLSGAPLPLTDGVIGPDGAMYFLTGGRRLESDLYRIYYKDNTENAAPLAAVEPTELQQQRRKLEAFHGGPKAGAVEAAWPFLKHEDRFLRFAARIAIENQPVAEWQAKALQEKDPETAILLGVALARQGKADVKNALITHLTSLNYDKLSESQQSDLLRAIELTITRLGEPDAAQRTALIAYLDPHYPAKTNNLNRGLSKLLVHLDAPKSVEKTMALLESAKDDPEEQKTATASQDLIMRNPQYGMDIANMLAKMPPIQQTYYATVLSQAKDGWTPALQEQYFKWYYTAFGFKGGHSFLGFIDAARRNALALVPKDQFEKFNIMSGDSLARSGGADVAKVQPKGPGRRWKVNDATLVIDSGLHNRNFEQGKAMFTATLCSSCHTVKGEGGVAGPDLTQLGTRFSNRDILEAIIEPSKTISDQYAATVFTLKDGSTITGRLVNQDDNKYYVSQNPFSPKDLREVEKKNVSATNNSTVSVMLPGLINRLSPEELRDLMAYIKSGGNEKDSMFVSDGKLGKK</sequence>
<dbReference type="EMBL" id="JAGHKP010000004">
    <property type="protein sequence ID" value="MBO9154770.1"/>
    <property type="molecule type" value="Genomic_DNA"/>
</dbReference>
<evidence type="ECO:0000256" key="4">
    <source>
        <dbReference type="PROSITE-ProRule" id="PRU00433"/>
    </source>
</evidence>
<gene>
    <name evidence="7" type="ORF">J7I43_21260</name>
</gene>
<evidence type="ECO:0000256" key="3">
    <source>
        <dbReference type="ARBA" id="ARBA00023004"/>
    </source>
</evidence>
<dbReference type="InterPro" id="IPR036909">
    <property type="entry name" value="Cyt_c-like_dom_sf"/>
</dbReference>
<dbReference type="SUPFAM" id="SSF50952">
    <property type="entry name" value="Soluble quinoprotein glucose dehydrogenase"/>
    <property type="match status" value="1"/>
</dbReference>
<dbReference type="InterPro" id="IPR009056">
    <property type="entry name" value="Cyt_c-like_dom"/>
</dbReference>
<dbReference type="SUPFAM" id="SSF46626">
    <property type="entry name" value="Cytochrome c"/>
    <property type="match status" value="1"/>
</dbReference>
<keyword evidence="8" id="KW-1185">Reference proteome</keyword>